<dbReference type="NCBIfam" id="TIGR02135">
    <property type="entry name" value="phoU_full"/>
    <property type="match status" value="1"/>
</dbReference>
<dbReference type="RefSeq" id="WP_017488316.1">
    <property type="nucleotide sequence ID" value="NZ_BAABAG010000013.1"/>
</dbReference>
<comment type="subcellular location">
    <subcellularLocation>
        <location evidence="1 7">Cytoplasm</location>
    </subcellularLocation>
</comment>
<evidence type="ECO:0000256" key="3">
    <source>
        <dbReference type="ARBA" id="ARBA00011738"/>
    </source>
</evidence>
<comment type="subunit">
    <text evidence="3 7">Homodimer.</text>
</comment>
<organism evidence="9 10">
    <name type="scientific">Micrococcus endophyticus</name>
    <dbReference type="NCBI Taxonomy" id="455343"/>
    <lineage>
        <taxon>Bacteria</taxon>
        <taxon>Bacillati</taxon>
        <taxon>Actinomycetota</taxon>
        <taxon>Actinomycetes</taxon>
        <taxon>Micrococcales</taxon>
        <taxon>Micrococcaceae</taxon>
        <taxon>Micrococcus</taxon>
    </lineage>
</organism>
<protein>
    <recommendedName>
        <fullName evidence="7">Phosphate-specific transport system accessory protein PhoU</fullName>
    </recommendedName>
</protein>
<accession>A0A4Y8ZIT1</accession>
<dbReference type="GO" id="GO:0045936">
    <property type="term" value="P:negative regulation of phosphate metabolic process"/>
    <property type="evidence" value="ECO:0007669"/>
    <property type="project" value="InterPro"/>
</dbReference>
<comment type="similarity">
    <text evidence="2 7">Belongs to the PhoU family.</text>
</comment>
<dbReference type="AlphaFoldDB" id="A0A4Y8ZIT1"/>
<evidence type="ECO:0000256" key="6">
    <source>
        <dbReference type="ARBA" id="ARBA00022592"/>
    </source>
</evidence>
<evidence type="ECO:0000256" key="7">
    <source>
        <dbReference type="PIRNR" id="PIRNR003107"/>
    </source>
</evidence>
<dbReference type="EMBL" id="JACHMW010000001">
    <property type="protein sequence ID" value="MBB5848998.1"/>
    <property type="molecule type" value="Genomic_DNA"/>
</dbReference>
<evidence type="ECO:0000256" key="5">
    <source>
        <dbReference type="ARBA" id="ARBA00022490"/>
    </source>
</evidence>
<sequence>MRELYRADLERLGRDLTEIARLVHRAMIDAQEALESADVHGAERVISEDARIDRLQESLDEQAVRILALQAPVATDLRTVVATLRMSSSLERMGDLARHVAQLTRLRYPEHVIPAPVRPVFTAMCDAAVDVAEETVLLLETQDLAHADRIHAVNEDVNALHASVFRFIAASDWTATPATTTDVTLASRYLERFTDHGLSVAAKVRYLVTGEWAYHRGSETSGP</sequence>
<dbReference type="GO" id="GO:0005737">
    <property type="term" value="C:cytoplasm"/>
    <property type="evidence" value="ECO:0007669"/>
    <property type="project" value="UniProtKB-SubCell"/>
</dbReference>
<evidence type="ECO:0000256" key="1">
    <source>
        <dbReference type="ARBA" id="ARBA00004496"/>
    </source>
</evidence>
<dbReference type="InterPro" id="IPR026022">
    <property type="entry name" value="PhoU_dom"/>
</dbReference>
<evidence type="ECO:0000256" key="2">
    <source>
        <dbReference type="ARBA" id="ARBA00008107"/>
    </source>
</evidence>
<comment type="caution">
    <text evidence="9">The sequence shown here is derived from an EMBL/GenBank/DDBJ whole genome shotgun (WGS) entry which is preliminary data.</text>
</comment>
<evidence type="ECO:0000313" key="10">
    <source>
        <dbReference type="Proteomes" id="UP000567246"/>
    </source>
</evidence>
<keyword evidence="6 7" id="KW-0592">Phosphate transport</keyword>
<feature type="domain" description="PhoU" evidence="8">
    <location>
        <begin position="16"/>
        <end position="103"/>
    </location>
</feature>
<dbReference type="PIRSF" id="PIRSF003107">
    <property type="entry name" value="PhoU"/>
    <property type="match status" value="1"/>
</dbReference>
<dbReference type="FunFam" id="1.20.58.220:FF:000004">
    <property type="entry name" value="Phosphate-specific transport system accessory protein PhoU"/>
    <property type="match status" value="1"/>
</dbReference>
<dbReference type="PANTHER" id="PTHR42930:SF3">
    <property type="entry name" value="PHOSPHATE-SPECIFIC TRANSPORT SYSTEM ACCESSORY PROTEIN PHOU"/>
    <property type="match status" value="1"/>
</dbReference>
<proteinExistence type="inferred from homology"/>
<dbReference type="GO" id="GO:0006817">
    <property type="term" value="P:phosphate ion transport"/>
    <property type="evidence" value="ECO:0007669"/>
    <property type="project" value="UniProtKB-KW"/>
</dbReference>
<dbReference type="Gene3D" id="1.20.58.220">
    <property type="entry name" value="Phosphate transport system protein phou homolog 2, domain 2"/>
    <property type="match status" value="1"/>
</dbReference>
<evidence type="ECO:0000313" key="9">
    <source>
        <dbReference type="EMBL" id="MBB5848998.1"/>
    </source>
</evidence>
<comment type="function">
    <text evidence="7">Plays a role in the regulation of phosphate uptake.</text>
</comment>
<dbReference type="InterPro" id="IPR028366">
    <property type="entry name" value="PhoU"/>
</dbReference>
<dbReference type="PANTHER" id="PTHR42930">
    <property type="entry name" value="PHOSPHATE-SPECIFIC TRANSPORT SYSTEM ACCESSORY PROTEIN PHOU"/>
    <property type="match status" value="1"/>
</dbReference>
<keyword evidence="4 7" id="KW-0813">Transport</keyword>
<name>A0A4Y8ZIT1_9MICC</name>
<keyword evidence="10" id="KW-1185">Reference proteome</keyword>
<gene>
    <name evidence="9" type="ORF">HDA33_001562</name>
</gene>
<evidence type="ECO:0000259" key="8">
    <source>
        <dbReference type="Pfam" id="PF01895"/>
    </source>
</evidence>
<dbReference type="Pfam" id="PF01895">
    <property type="entry name" value="PhoU"/>
    <property type="match status" value="2"/>
</dbReference>
<evidence type="ECO:0000256" key="4">
    <source>
        <dbReference type="ARBA" id="ARBA00022448"/>
    </source>
</evidence>
<dbReference type="GO" id="GO:0030643">
    <property type="term" value="P:intracellular phosphate ion homeostasis"/>
    <property type="evidence" value="ECO:0007669"/>
    <property type="project" value="InterPro"/>
</dbReference>
<dbReference type="SUPFAM" id="SSF109755">
    <property type="entry name" value="PhoU-like"/>
    <property type="match status" value="1"/>
</dbReference>
<dbReference type="InterPro" id="IPR038078">
    <property type="entry name" value="PhoU-like_sf"/>
</dbReference>
<feature type="domain" description="PhoU" evidence="8">
    <location>
        <begin position="123"/>
        <end position="202"/>
    </location>
</feature>
<keyword evidence="5 7" id="KW-0963">Cytoplasm</keyword>
<reference evidence="9 10" key="1">
    <citation type="submission" date="2020-08" db="EMBL/GenBank/DDBJ databases">
        <title>Sequencing the genomes of 1000 actinobacteria strains.</title>
        <authorList>
            <person name="Klenk H.-P."/>
        </authorList>
    </citation>
    <scope>NUCLEOTIDE SEQUENCE [LARGE SCALE GENOMIC DNA]</scope>
    <source>
        <strain evidence="9 10">DSM 17945</strain>
    </source>
</reference>
<dbReference type="Proteomes" id="UP000567246">
    <property type="component" value="Unassembled WGS sequence"/>
</dbReference>